<name>X1DBD6_9ZZZZ</name>
<organism evidence="1">
    <name type="scientific">marine sediment metagenome</name>
    <dbReference type="NCBI Taxonomy" id="412755"/>
    <lineage>
        <taxon>unclassified sequences</taxon>
        <taxon>metagenomes</taxon>
        <taxon>ecological metagenomes</taxon>
    </lineage>
</organism>
<gene>
    <name evidence="1" type="ORF">S01H4_49800</name>
</gene>
<proteinExistence type="predicted"/>
<dbReference type="AlphaFoldDB" id="X1DBD6"/>
<evidence type="ECO:0000313" key="1">
    <source>
        <dbReference type="EMBL" id="GAH02384.1"/>
    </source>
</evidence>
<comment type="caution">
    <text evidence="1">The sequence shown here is derived from an EMBL/GenBank/DDBJ whole genome shotgun (WGS) entry which is preliminary data.</text>
</comment>
<accession>X1DBD6</accession>
<dbReference type="InterPro" id="IPR009078">
    <property type="entry name" value="Ferritin-like_SF"/>
</dbReference>
<sequence>MLRVALTTSANHYDFYLKAANAVETTQVKALLMVLADTEGELMERIRLMMTTGILDQIEEVASESFSTAEPNPTPFGMDRTPFAVSNPDTDPRLFVCNRALEMEFKGFSFFSSISSRAKSELMKRLYAYFAHIKSEQIEKIRKVCETF</sequence>
<protein>
    <submittedName>
        <fullName evidence="1">Uncharacterized protein</fullName>
    </submittedName>
</protein>
<dbReference type="EMBL" id="BART01028206">
    <property type="protein sequence ID" value="GAH02384.1"/>
    <property type="molecule type" value="Genomic_DNA"/>
</dbReference>
<reference evidence="1" key="1">
    <citation type="journal article" date="2014" name="Front. Microbiol.">
        <title>High frequency of phylogenetically diverse reductive dehalogenase-homologous genes in deep subseafloor sedimentary metagenomes.</title>
        <authorList>
            <person name="Kawai M."/>
            <person name="Futagami T."/>
            <person name="Toyoda A."/>
            <person name="Takaki Y."/>
            <person name="Nishi S."/>
            <person name="Hori S."/>
            <person name="Arai W."/>
            <person name="Tsubouchi T."/>
            <person name="Morono Y."/>
            <person name="Uchiyama I."/>
            <person name="Ito T."/>
            <person name="Fujiyama A."/>
            <person name="Inagaki F."/>
            <person name="Takami H."/>
        </authorList>
    </citation>
    <scope>NUCLEOTIDE SEQUENCE</scope>
    <source>
        <strain evidence="1">Expedition CK06-06</strain>
    </source>
</reference>
<dbReference type="SUPFAM" id="SSF47240">
    <property type="entry name" value="Ferritin-like"/>
    <property type="match status" value="1"/>
</dbReference>
<dbReference type="Gene3D" id="1.20.1260.10">
    <property type="match status" value="1"/>
</dbReference>
<dbReference type="InterPro" id="IPR012347">
    <property type="entry name" value="Ferritin-like"/>
</dbReference>